<feature type="chain" id="PRO_5009842816" evidence="1">
    <location>
        <begin position="29"/>
        <end position="292"/>
    </location>
</feature>
<feature type="signal peptide" evidence="1">
    <location>
        <begin position="1"/>
        <end position="28"/>
    </location>
</feature>
<organism evidence="2 3">
    <name type="scientific">Microbacterium enclense</name>
    <dbReference type="NCBI Taxonomy" id="993073"/>
    <lineage>
        <taxon>Bacteria</taxon>
        <taxon>Bacillati</taxon>
        <taxon>Actinomycetota</taxon>
        <taxon>Actinomycetes</taxon>
        <taxon>Micrococcales</taxon>
        <taxon>Microbacteriaceae</taxon>
        <taxon>Microbacterium</taxon>
    </lineage>
</organism>
<proteinExistence type="predicted"/>
<evidence type="ECO:0000313" key="2">
    <source>
        <dbReference type="EMBL" id="SDB81654.1"/>
    </source>
</evidence>
<dbReference type="RefSeq" id="WP_058230616.1">
    <property type="nucleotide sequence ID" value="NZ_FMYG01000001.1"/>
</dbReference>
<dbReference type="Proteomes" id="UP000183203">
    <property type="component" value="Unassembled WGS sequence"/>
</dbReference>
<evidence type="ECO:0000256" key="1">
    <source>
        <dbReference type="SAM" id="SignalP"/>
    </source>
</evidence>
<keyword evidence="1" id="KW-0732">Signal</keyword>
<evidence type="ECO:0000313" key="3">
    <source>
        <dbReference type="Proteomes" id="UP000183203"/>
    </source>
</evidence>
<reference evidence="2 3" key="1">
    <citation type="submission" date="2016-09" db="EMBL/GenBank/DDBJ databases">
        <authorList>
            <person name="Capua I."/>
            <person name="De Benedictis P."/>
            <person name="Joannis T."/>
            <person name="Lombin L.H."/>
            <person name="Cattoli G."/>
        </authorList>
    </citation>
    <scope>NUCLEOTIDE SEQUENCE [LARGE SCALE GENOMIC DNA]</scope>
    <source>
        <strain evidence="2 3">NIO-1002</strain>
    </source>
</reference>
<name>A0A1G6GI78_9MICO</name>
<dbReference type="EMBL" id="FMYG01000001">
    <property type="protein sequence ID" value="SDB81654.1"/>
    <property type="molecule type" value="Genomic_DNA"/>
</dbReference>
<gene>
    <name evidence="2" type="ORF">SAMN05216418_0274</name>
</gene>
<dbReference type="AlphaFoldDB" id="A0A1G6GI78"/>
<accession>A0A1G6GI78</accession>
<dbReference type="PROSITE" id="PS51257">
    <property type="entry name" value="PROKAR_LIPOPROTEIN"/>
    <property type="match status" value="1"/>
</dbReference>
<dbReference type="OrthoDB" id="4087341at2"/>
<dbReference type="STRING" id="993073.AS029_00210"/>
<sequence>MKTPVALPSFAALALLSGFLLSGCAAPATPVDVSSACASVSTTTTPPTCERPYDTGVSVRIPETAAGAVGAVARGGEVFVTSTGARLAMSDSARDRVLEGNAYASTIYQAQISNGTVTEVTPVLTVPSGATLARALGGAVLVGEITPYAGADVYDTAGSLPVVVALDAAATGDLLHGTIANATSAVALSDGTCAPALTAAGSKNPLQGTFTSSLQLSRDPSMHTSFDDELVLHWADSSSGMGAGFFPSVATLMDADPLAATWEVGQHGNPVSGPGLVLQRSSAAIDTGRSCS</sequence>
<protein>
    <submittedName>
        <fullName evidence="2">Uncharacterized protein</fullName>
    </submittedName>
</protein>